<comment type="caution">
    <text evidence="1">The sequence shown here is derived from an EMBL/GenBank/DDBJ whole genome shotgun (WGS) entry which is preliminary data.</text>
</comment>
<reference evidence="1 2" key="1">
    <citation type="submission" date="2021-01" db="EMBL/GenBank/DDBJ databases">
        <title>Genomic Encyclopedia of Type Strains, Phase IV (KMG-IV): sequencing the most valuable type-strain genomes for metagenomic binning, comparative biology and taxonomic classification.</title>
        <authorList>
            <person name="Goeker M."/>
        </authorList>
    </citation>
    <scope>NUCLEOTIDE SEQUENCE [LARGE SCALE GENOMIC DNA]</scope>
    <source>
        <strain evidence="1 2">DSM 25540</strain>
    </source>
</reference>
<proteinExistence type="predicted"/>
<dbReference type="Proteomes" id="UP000741863">
    <property type="component" value="Unassembled WGS sequence"/>
</dbReference>
<dbReference type="RefSeq" id="WP_169966713.1">
    <property type="nucleotide sequence ID" value="NZ_JAFBEC010000003.1"/>
</dbReference>
<accession>A0ABS2P9H0</accession>
<keyword evidence="2" id="KW-1185">Reference proteome</keyword>
<evidence type="ECO:0000313" key="2">
    <source>
        <dbReference type="Proteomes" id="UP000741863"/>
    </source>
</evidence>
<evidence type="ECO:0000313" key="1">
    <source>
        <dbReference type="EMBL" id="MBM7632045.1"/>
    </source>
</evidence>
<organism evidence="1 2">
    <name type="scientific">Geomicrobium sediminis</name>
    <dbReference type="NCBI Taxonomy" id="1347788"/>
    <lineage>
        <taxon>Bacteria</taxon>
        <taxon>Bacillati</taxon>
        <taxon>Bacillota</taxon>
        <taxon>Bacilli</taxon>
        <taxon>Bacillales</taxon>
        <taxon>Geomicrobium</taxon>
    </lineage>
</organism>
<name>A0ABS2P9H0_9BACL</name>
<sequence length="51" mass="6461">MRIHIFLWTLLIQKRVHSQEDLQKMYENEKRIEELNQRYNQVQKKFWSNGL</sequence>
<protein>
    <submittedName>
        <fullName evidence="1">Uncharacterized protein (TIGR02413 family)</fullName>
    </submittedName>
</protein>
<gene>
    <name evidence="1" type="ORF">JOD17_001138</name>
</gene>
<dbReference type="EMBL" id="JAFBEC010000003">
    <property type="protein sequence ID" value="MBM7632045.1"/>
    <property type="molecule type" value="Genomic_DNA"/>
</dbReference>